<accession>A0AAD7LWH7</accession>
<organism evidence="16 17">
    <name type="scientific">Quillaja saponaria</name>
    <name type="common">Soap bark tree</name>
    <dbReference type="NCBI Taxonomy" id="32244"/>
    <lineage>
        <taxon>Eukaryota</taxon>
        <taxon>Viridiplantae</taxon>
        <taxon>Streptophyta</taxon>
        <taxon>Embryophyta</taxon>
        <taxon>Tracheophyta</taxon>
        <taxon>Spermatophyta</taxon>
        <taxon>Magnoliopsida</taxon>
        <taxon>eudicotyledons</taxon>
        <taxon>Gunneridae</taxon>
        <taxon>Pentapetalae</taxon>
        <taxon>rosids</taxon>
        <taxon>fabids</taxon>
        <taxon>Fabales</taxon>
        <taxon>Quillajaceae</taxon>
        <taxon>Quillaja</taxon>
    </lineage>
</organism>
<dbReference type="InterPro" id="IPR001944">
    <property type="entry name" value="Glycoside_Hdrlase_35"/>
</dbReference>
<evidence type="ECO:0000256" key="9">
    <source>
        <dbReference type="ARBA" id="ARBA00023180"/>
    </source>
</evidence>
<dbReference type="SUPFAM" id="SSF49785">
    <property type="entry name" value="Galactose-binding domain-like"/>
    <property type="match status" value="2"/>
</dbReference>
<evidence type="ECO:0000256" key="1">
    <source>
        <dbReference type="ARBA" id="ARBA00001412"/>
    </source>
</evidence>
<evidence type="ECO:0000256" key="6">
    <source>
        <dbReference type="ARBA" id="ARBA00022525"/>
    </source>
</evidence>
<dbReference type="GO" id="GO:0005975">
    <property type="term" value="P:carbohydrate metabolic process"/>
    <property type="evidence" value="ECO:0007669"/>
    <property type="project" value="InterPro"/>
</dbReference>
<dbReference type="CDD" id="cd22842">
    <property type="entry name" value="Gal_Rha_Lectin_BGal"/>
    <property type="match status" value="1"/>
</dbReference>
<evidence type="ECO:0000256" key="5">
    <source>
        <dbReference type="ARBA" id="ARBA00022523"/>
    </source>
</evidence>
<gene>
    <name evidence="16" type="ORF">O6P43_015152</name>
</gene>
<feature type="region of interest" description="Disordered" evidence="13">
    <location>
        <begin position="721"/>
        <end position="741"/>
    </location>
</feature>
<dbReference type="InterPro" id="IPR031330">
    <property type="entry name" value="Gly_Hdrlase_35_cat"/>
</dbReference>
<dbReference type="FunFam" id="2.60.120.260:FF:000142">
    <property type="entry name" value="Beta-galactosidase"/>
    <property type="match status" value="1"/>
</dbReference>
<sequence>MEVVWWCIWWFIAFLLSTVAGRDSDYHANNVTYDGRSLIINGQHNILFSGEIHYPRSTPQMWPSLIAKAKAGGLDVIQTYVFWNLHEPQFGQFEFTGRNDIVGFIKEIQAQGLYVCLRIGPFIQSEWSYGGLPFWLHDVPGIVFRSDNQPFKFHMQRFAEKIVNMMKSERLYASQGGPIILSQIENEYQMVEPAFHEKGPPYVQWAARMAVELETGVPWVMCKQNDAPDPVINACNGKRCGETFAGPNSPNKPSIWTENWTSFYQAYGEEAVMRSVEDIAFHVALFIAKKGSYVNYYMYHGGTNFGRTASEYVTTSYYDLAPLDEYGLIRQPKWGHLKELHAAIKLCMKPLLSGEHITFPIGELQQAYVFKGNSEECAAFLVNDDGRRNVLVLFENSSYVLPPKSISILPDCRTVAFNSAKVSTQYGTRSVKSSQKFDSINDWEEYNETIPMFDGTSLRANILSEQMTITKTLSDYLWYTFRLEHHDSDEQCVLKVNSLGHVLHAFVNGVIVGSAHGSHDDKGVSLETTVSLNKGTNYVSLLSVMVGLPDSGAYLESRFAGLRSVKIEGKHGLIDYTNYSWGYQVGLLGEKTQIYTEEGSSKIQWKTFGSPPSQPLTWYKTMFDAPPGNDPVALNFASMGKGEAWVNGQSIGRYWVSFHTPSGSPSQTWYNVPRSFLKPTGNLLVLLEEENGYPIGISIDTVSITKVCGKVSDSHLPPVASWVGEGQSGTKKKRKHGRRPKVQLRCPPQRNISKIVFSSYGTPSGDCESYATGSCHSSNSITIVTKACLGKRICSVPVSRRNFGNDPCPGVPKTLLVDAECA</sequence>
<dbReference type="PROSITE" id="PS01182">
    <property type="entry name" value="GLYCOSYL_HYDROL_F35"/>
    <property type="match status" value="1"/>
</dbReference>
<dbReference type="InterPro" id="IPR019801">
    <property type="entry name" value="Glyco_hydro_35_CS"/>
</dbReference>
<keyword evidence="8 11" id="KW-0378">Hydrolase</keyword>
<evidence type="ECO:0000259" key="15">
    <source>
        <dbReference type="PROSITE" id="PS50228"/>
    </source>
</evidence>
<dbReference type="InterPro" id="IPR017853">
    <property type="entry name" value="GH"/>
</dbReference>
<dbReference type="PROSITE" id="PS50228">
    <property type="entry name" value="SUEL_LECTIN"/>
    <property type="match status" value="1"/>
</dbReference>
<comment type="catalytic activity">
    <reaction evidence="1 11">
        <text>Hydrolysis of terminal non-reducing beta-D-galactose residues in beta-D-galactosides.</text>
        <dbReference type="EC" id="3.2.1.23"/>
    </reaction>
</comment>
<dbReference type="Pfam" id="PF01301">
    <property type="entry name" value="Glyco_hydro_35"/>
    <property type="match status" value="1"/>
</dbReference>
<evidence type="ECO:0000256" key="13">
    <source>
        <dbReference type="SAM" id="MobiDB-lite"/>
    </source>
</evidence>
<feature type="compositionally biased region" description="Basic residues" evidence="13">
    <location>
        <begin position="730"/>
        <end position="741"/>
    </location>
</feature>
<dbReference type="FunFam" id="2.60.120.740:FF:000002">
    <property type="entry name" value="Beta-galactosidase"/>
    <property type="match status" value="1"/>
</dbReference>
<dbReference type="GO" id="GO:0048046">
    <property type="term" value="C:apoplast"/>
    <property type="evidence" value="ECO:0007669"/>
    <property type="project" value="UniProtKB-SubCell"/>
</dbReference>
<evidence type="ECO:0000256" key="2">
    <source>
        <dbReference type="ARBA" id="ARBA00004271"/>
    </source>
</evidence>
<evidence type="ECO:0000256" key="14">
    <source>
        <dbReference type="SAM" id="SignalP"/>
    </source>
</evidence>
<dbReference type="InterPro" id="IPR008979">
    <property type="entry name" value="Galactose-bd-like_sf"/>
</dbReference>
<evidence type="ECO:0000256" key="4">
    <source>
        <dbReference type="ARBA" id="ARBA00012756"/>
    </source>
</evidence>
<evidence type="ECO:0000256" key="10">
    <source>
        <dbReference type="ARBA" id="ARBA00023295"/>
    </source>
</evidence>
<feature type="signal peptide" evidence="14">
    <location>
        <begin position="1"/>
        <end position="21"/>
    </location>
</feature>
<keyword evidence="5" id="KW-0052">Apoplast</keyword>
<feature type="chain" id="PRO_5042107658" description="Beta-galactosidase" evidence="14">
    <location>
        <begin position="22"/>
        <end position="822"/>
    </location>
</feature>
<dbReference type="GO" id="GO:0030246">
    <property type="term" value="F:carbohydrate binding"/>
    <property type="evidence" value="ECO:0007669"/>
    <property type="project" value="InterPro"/>
</dbReference>
<dbReference type="InterPro" id="IPR000922">
    <property type="entry name" value="Lectin_gal-bd_dom"/>
</dbReference>
<evidence type="ECO:0000256" key="7">
    <source>
        <dbReference type="ARBA" id="ARBA00022729"/>
    </source>
</evidence>
<dbReference type="Proteomes" id="UP001163823">
    <property type="component" value="Chromosome 6"/>
</dbReference>
<dbReference type="KEGG" id="qsa:O6P43_015152"/>
<dbReference type="SUPFAM" id="SSF51445">
    <property type="entry name" value="(Trans)glycosidases"/>
    <property type="match status" value="1"/>
</dbReference>
<evidence type="ECO:0000256" key="8">
    <source>
        <dbReference type="ARBA" id="ARBA00022801"/>
    </source>
</evidence>
<comment type="subcellular location">
    <subcellularLocation>
        <location evidence="2">Secreted</location>
        <location evidence="2">Extracellular space</location>
        <location evidence="2">Apoplast</location>
    </subcellularLocation>
</comment>
<keyword evidence="6" id="KW-0964">Secreted</keyword>
<dbReference type="Pfam" id="PF21467">
    <property type="entry name" value="BetaGal_gal-bd"/>
    <property type="match status" value="1"/>
</dbReference>
<dbReference type="EMBL" id="JARAOO010000006">
    <property type="protein sequence ID" value="KAJ7965527.1"/>
    <property type="molecule type" value="Genomic_DNA"/>
</dbReference>
<dbReference type="Pfam" id="PF02140">
    <property type="entry name" value="SUEL_Lectin"/>
    <property type="match status" value="1"/>
</dbReference>
<protein>
    <recommendedName>
        <fullName evidence="4 11">Beta-galactosidase</fullName>
        <ecNumber evidence="4 11">3.2.1.23</ecNumber>
    </recommendedName>
</protein>
<feature type="domain" description="SUEL-type lectin" evidence="15">
    <location>
        <begin position="739"/>
        <end position="822"/>
    </location>
</feature>
<dbReference type="GO" id="GO:0004565">
    <property type="term" value="F:beta-galactosidase activity"/>
    <property type="evidence" value="ECO:0007669"/>
    <property type="project" value="UniProtKB-EC"/>
</dbReference>
<evidence type="ECO:0000313" key="16">
    <source>
        <dbReference type="EMBL" id="KAJ7965527.1"/>
    </source>
</evidence>
<dbReference type="Gene3D" id="2.60.120.740">
    <property type="match status" value="1"/>
</dbReference>
<dbReference type="InterPro" id="IPR048913">
    <property type="entry name" value="BetaGal_gal-bd"/>
</dbReference>
<dbReference type="Gene3D" id="3.20.20.80">
    <property type="entry name" value="Glycosidases"/>
    <property type="match status" value="1"/>
</dbReference>
<dbReference type="PRINTS" id="PR00742">
    <property type="entry name" value="GLHYDRLASE35"/>
</dbReference>
<dbReference type="InterPro" id="IPR041392">
    <property type="entry name" value="GHD"/>
</dbReference>
<keyword evidence="17" id="KW-1185">Reference proteome</keyword>
<name>A0AAD7LWH7_QUISA</name>
<keyword evidence="9" id="KW-0325">Glycoprotein</keyword>
<reference evidence="16" key="1">
    <citation type="journal article" date="2023" name="Science">
        <title>Elucidation of the pathway for biosynthesis of saponin adjuvants from the soapbark tree.</title>
        <authorList>
            <person name="Reed J."/>
            <person name="Orme A."/>
            <person name="El-Demerdash A."/>
            <person name="Owen C."/>
            <person name="Martin L.B.B."/>
            <person name="Misra R.C."/>
            <person name="Kikuchi S."/>
            <person name="Rejzek M."/>
            <person name="Martin A.C."/>
            <person name="Harkess A."/>
            <person name="Leebens-Mack J."/>
            <person name="Louveau T."/>
            <person name="Stephenson M.J."/>
            <person name="Osbourn A."/>
        </authorList>
    </citation>
    <scope>NUCLEOTIDE SEQUENCE</scope>
    <source>
        <strain evidence="16">S10</strain>
    </source>
</reference>
<comment type="similarity">
    <text evidence="3 12">Belongs to the glycosyl hydrolase 35 family.</text>
</comment>
<dbReference type="AlphaFoldDB" id="A0AAD7LWH7"/>
<dbReference type="Gene3D" id="2.60.120.260">
    <property type="entry name" value="Galactose-binding domain-like"/>
    <property type="match status" value="1"/>
</dbReference>
<dbReference type="EC" id="3.2.1.23" evidence="4 11"/>
<dbReference type="PANTHER" id="PTHR23421">
    <property type="entry name" value="BETA-GALACTOSIDASE RELATED"/>
    <property type="match status" value="1"/>
</dbReference>
<dbReference type="Pfam" id="PF17834">
    <property type="entry name" value="GHD"/>
    <property type="match status" value="1"/>
</dbReference>
<evidence type="ECO:0000313" key="17">
    <source>
        <dbReference type="Proteomes" id="UP001163823"/>
    </source>
</evidence>
<comment type="caution">
    <text evidence="16">The sequence shown here is derived from an EMBL/GenBank/DDBJ whole genome shotgun (WGS) entry which is preliminary data.</text>
</comment>
<keyword evidence="10 11" id="KW-0326">Glycosidase</keyword>
<keyword evidence="7 14" id="KW-0732">Signal</keyword>
<dbReference type="FunFam" id="2.60.120.260:FF:000050">
    <property type="entry name" value="Beta-galactosidase"/>
    <property type="match status" value="1"/>
</dbReference>
<dbReference type="InterPro" id="IPR043159">
    <property type="entry name" value="Lectin_gal-bd_sf"/>
</dbReference>
<evidence type="ECO:0000256" key="12">
    <source>
        <dbReference type="RuleBase" id="RU003679"/>
    </source>
</evidence>
<proteinExistence type="inferred from homology"/>
<evidence type="ECO:0000256" key="3">
    <source>
        <dbReference type="ARBA" id="ARBA00009809"/>
    </source>
</evidence>
<evidence type="ECO:0000256" key="11">
    <source>
        <dbReference type="RuleBase" id="RU000675"/>
    </source>
</evidence>
<dbReference type="FunFam" id="3.20.20.80:FF:000098">
    <property type="entry name" value="Beta-galactosidase"/>
    <property type="match status" value="1"/>
</dbReference>